<keyword evidence="2" id="KW-1185">Reference proteome</keyword>
<evidence type="ECO:0000313" key="3">
    <source>
        <dbReference type="WBParaSite" id="Hba_03739"/>
    </source>
</evidence>
<sequence length="61" mass="7293">MSTYVRPFNIKEHNMRELSVFNTIIFVSFSRFLTVFPLINCTFLNKLSIGLLRLCFIRFRS</sequence>
<proteinExistence type="predicted"/>
<evidence type="ECO:0000313" key="2">
    <source>
        <dbReference type="Proteomes" id="UP000095283"/>
    </source>
</evidence>
<protein>
    <submittedName>
        <fullName evidence="3">Uncharacterized protein</fullName>
    </submittedName>
</protein>
<dbReference type="WBParaSite" id="Hba_03739">
    <property type="protein sequence ID" value="Hba_03739"/>
    <property type="gene ID" value="Hba_03739"/>
</dbReference>
<accession>A0A1I7WFJ4</accession>
<organism evidence="2 3">
    <name type="scientific">Heterorhabditis bacteriophora</name>
    <name type="common">Entomopathogenic nematode worm</name>
    <dbReference type="NCBI Taxonomy" id="37862"/>
    <lineage>
        <taxon>Eukaryota</taxon>
        <taxon>Metazoa</taxon>
        <taxon>Ecdysozoa</taxon>
        <taxon>Nematoda</taxon>
        <taxon>Chromadorea</taxon>
        <taxon>Rhabditida</taxon>
        <taxon>Rhabditina</taxon>
        <taxon>Rhabditomorpha</taxon>
        <taxon>Strongyloidea</taxon>
        <taxon>Heterorhabditidae</taxon>
        <taxon>Heterorhabditis</taxon>
    </lineage>
</organism>
<dbReference type="Proteomes" id="UP000095283">
    <property type="component" value="Unplaced"/>
</dbReference>
<dbReference type="AlphaFoldDB" id="A0A1I7WFJ4"/>
<keyword evidence="1" id="KW-0812">Transmembrane</keyword>
<keyword evidence="1" id="KW-1133">Transmembrane helix</keyword>
<keyword evidence="1" id="KW-0472">Membrane</keyword>
<evidence type="ECO:0000256" key="1">
    <source>
        <dbReference type="SAM" id="Phobius"/>
    </source>
</evidence>
<feature type="transmembrane region" description="Helical" evidence="1">
    <location>
        <begin position="20"/>
        <end position="44"/>
    </location>
</feature>
<name>A0A1I7WFJ4_HETBA</name>
<reference evidence="3" key="1">
    <citation type="submission" date="2016-11" db="UniProtKB">
        <authorList>
            <consortium name="WormBaseParasite"/>
        </authorList>
    </citation>
    <scope>IDENTIFICATION</scope>
</reference>